<comment type="caution">
    <text evidence="1">The sequence shown here is derived from an EMBL/GenBank/DDBJ whole genome shotgun (WGS) entry which is preliminary data.</text>
</comment>
<evidence type="ECO:0000313" key="1">
    <source>
        <dbReference type="EMBL" id="GAA1963392.1"/>
    </source>
</evidence>
<keyword evidence="2" id="KW-1185">Reference proteome</keyword>
<accession>A0ABN2R4Q0</accession>
<protein>
    <submittedName>
        <fullName evidence="1">Uncharacterized protein</fullName>
    </submittedName>
</protein>
<organism evidence="1 2">
    <name type="scientific">Amycolatopsis minnesotensis</name>
    <dbReference type="NCBI Taxonomy" id="337894"/>
    <lineage>
        <taxon>Bacteria</taxon>
        <taxon>Bacillati</taxon>
        <taxon>Actinomycetota</taxon>
        <taxon>Actinomycetes</taxon>
        <taxon>Pseudonocardiales</taxon>
        <taxon>Pseudonocardiaceae</taxon>
        <taxon>Amycolatopsis</taxon>
    </lineage>
</organism>
<name>A0ABN2R4Q0_9PSEU</name>
<sequence>MIDEQVISGLRRHFEAAWQEPVQVTGLKRVTVGTRRDQRREREGGPLGCAGEVIAEVFANLAWPFIALADVARRVKHSAPRKHAAIPSGPASGAAYRVAEVLKRHPGDIAIVRGRTRLAIAAVAAPKTPLWTSQENDRPQWSPKPVSLYWEDGSMLLFRVS</sequence>
<dbReference type="EMBL" id="BAAANN010000014">
    <property type="protein sequence ID" value="GAA1963392.1"/>
    <property type="molecule type" value="Genomic_DNA"/>
</dbReference>
<proteinExistence type="predicted"/>
<dbReference type="Proteomes" id="UP001501116">
    <property type="component" value="Unassembled WGS sequence"/>
</dbReference>
<dbReference type="RefSeq" id="WP_344420186.1">
    <property type="nucleotide sequence ID" value="NZ_BAAANN010000014.1"/>
</dbReference>
<gene>
    <name evidence="1" type="ORF">GCM10009754_38530</name>
</gene>
<evidence type="ECO:0000313" key="2">
    <source>
        <dbReference type="Proteomes" id="UP001501116"/>
    </source>
</evidence>
<reference evidence="1 2" key="1">
    <citation type="journal article" date="2019" name="Int. J. Syst. Evol. Microbiol.">
        <title>The Global Catalogue of Microorganisms (GCM) 10K type strain sequencing project: providing services to taxonomists for standard genome sequencing and annotation.</title>
        <authorList>
            <consortium name="The Broad Institute Genomics Platform"/>
            <consortium name="The Broad Institute Genome Sequencing Center for Infectious Disease"/>
            <person name="Wu L."/>
            <person name="Ma J."/>
        </authorList>
    </citation>
    <scope>NUCLEOTIDE SEQUENCE [LARGE SCALE GENOMIC DNA]</scope>
    <source>
        <strain evidence="1 2">JCM 14545</strain>
    </source>
</reference>